<feature type="chain" id="PRO_5038470335" evidence="1">
    <location>
        <begin position="20"/>
        <end position="262"/>
    </location>
</feature>
<organism evidence="2 3">
    <name type="scientific">Corynebacterium canis</name>
    <dbReference type="NCBI Taxonomy" id="679663"/>
    <lineage>
        <taxon>Bacteria</taxon>
        <taxon>Bacillati</taxon>
        <taxon>Actinomycetota</taxon>
        <taxon>Actinomycetes</taxon>
        <taxon>Mycobacteriales</taxon>
        <taxon>Corynebacteriaceae</taxon>
        <taxon>Corynebacterium</taxon>
    </lineage>
</organism>
<dbReference type="PANTHER" id="PTHR31270">
    <property type="entry name" value="GLUTAMINYL-PEPTIDE CYCLOTRANSFERASE"/>
    <property type="match status" value="1"/>
</dbReference>
<feature type="signal peptide" evidence="1">
    <location>
        <begin position="1"/>
        <end position="19"/>
    </location>
</feature>
<accession>A0A5C5UKI5</accession>
<dbReference type="RefSeq" id="WP_146324019.1">
    <property type="nucleotide sequence ID" value="NZ_BAABLR010000007.1"/>
</dbReference>
<comment type="caution">
    <text evidence="2">The sequence shown here is derived from an EMBL/GenBank/DDBJ whole genome shotgun (WGS) entry which is preliminary data.</text>
</comment>
<evidence type="ECO:0000256" key="1">
    <source>
        <dbReference type="SAM" id="SignalP"/>
    </source>
</evidence>
<dbReference type="OrthoDB" id="9783700at2"/>
<keyword evidence="3" id="KW-1185">Reference proteome</keyword>
<dbReference type="InterPro" id="IPR011044">
    <property type="entry name" value="Quino_amine_DH_bsu"/>
</dbReference>
<keyword evidence="1" id="KW-0732">Signal</keyword>
<dbReference type="AlphaFoldDB" id="A0A5C5UKI5"/>
<dbReference type="Pfam" id="PF05096">
    <property type="entry name" value="Glu_cyclase_2"/>
    <property type="match status" value="1"/>
</dbReference>
<evidence type="ECO:0000313" key="2">
    <source>
        <dbReference type="EMBL" id="TWT26744.1"/>
    </source>
</evidence>
<keyword evidence="2" id="KW-0808">Transferase</keyword>
<name>A0A5C5UKI5_9CORY</name>
<dbReference type="GO" id="GO:0016603">
    <property type="term" value="F:glutaminyl-peptide cyclotransferase activity"/>
    <property type="evidence" value="ECO:0007669"/>
    <property type="project" value="InterPro"/>
</dbReference>
<reference evidence="2 3" key="1">
    <citation type="submission" date="2019-08" db="EMBL/GenBank/DDBJ databases">
        <authorList>
            <person name="Lei W."/>
        </authorList>
    </citation>
    <scope>NUCLEOTIDE SEQUENCE [LARGE SCALE GENOMIC DNA]</scope>
    <source>
        <strain evidence="2 3">CCUG 58627</strain>
    </source>
</reference>
<gene>
    <name evidence="2" type="ORF">FRX94_04860</name>
</gene>
<dbReference type="EMBL" id="VOHM01000007">
    <property type="protein sequence ID" value="TWT26744.1"/>
    <property type="molecule type" value="Genomic_DNA"/>
</dbReference>
<proteinExistence type="predicted"/>
<sequence length="262" mass="28577">MRSSFRIFVSSACVIVALASPLTGCATSSSAPVEALRVEVVSTHEFDPTAFTQGLELVGDKLLVSTGLEGSSRVYYRAMSGQESHAQELDADYFGEGVTHSGNAVWQLTWRHGTALKRDPNTLSEVGRASYSGEGWGLCSFDDRLVMSDGTSQLREIDPENFVELHRIQVTRDGEPVDKLNELECVDGLVYANRFMTNEIVRIDVATGNVTGTIDASGLDSGAAPDRNNVLNGIAHIPGTDRFYITGKRWPTLFEVRFVPAR</sequence>
<dbReference type="InterPro" id="IPR007788">
    <property type="entry name" value="QCT"/>
</dbReference>
<dbReference type="PANTHER" id="PTHR31270:SF1">
    <property type="entry name" value="GLUTAMINYL-PEPTIDE CYCLOTRANSFERASE"/>
    <property type="match status" value="1"/>
</dbReference>
<evidence type="ECO:0000313" key="3">
    <source>
        <dbReference type="Proteomes" id="UP000320791"/>
    </source>
</evidence>
<dbReference type="SUPFAM" id="SSF50969">
    <property type="entry name" value="YVTN repeat-like/Quinoprotein amine dehydrogenase"/>
    <property type="match status" value="1"/>
</dbReference>
<protein>
    <submittedName>
        <fullName evidence="2">Glutaminyl-peptide cyclotransferase</fullName>
    </submittedName>
</protein>
<dbReference type="Proteomes" id="UP000320791">
    <property type="component" value="Unassembled WGS sequence"/>
</dbReference>